<keyword evidence="1" id="KW-0028">Amino-acid biosynthesis</keyword>
<keyword evidence="2 7" id="KW-0560">Oxidoreductase</keyword>
<name>A0A3B1CUQ2_9ZZZZ</name>
<dbReference type="InterPro" id="IPR036291">
    <property type="entry name" value="NAD(P)-bd_dom_sf"/>
</dbReference>
<evidence type="ECO:0000313" key="7">
    <source>
        <dbReference type="EMBL" id="VAX26380.1"/>
    </source>
</evidence>
<evidence type="ECO:0000256" key="5">
    <source>
        <dbReference type="ARBA" id="ARBA00029440"/>
    </source>
</evidence>
<dbReference type="SUPFAM" id="SSF51735">
    <property type="entry name" value="NAD(P)-binding Rossmann-fold domains"/>
    <property type="match status" value="1"/>
</dbReference>
<gene>
    <name evidence="7" type="ORF">MNBD_NITROSPINAE05-736</name>
</gene>
<dbReference type="GO" id="GO:0008977">
    <property type="term" value="F:prephenate dehydrogenase (NAD+) activity"/>
    <property type="evidence" value="ECO:0007669"/>
    <property type="project" value="UniProtKB-EC"/>
</dbReference>
<dbReference type="FunFam" id="3.40.50.720:FF:000208">
    <property type="entry name" value="Prephenate dehydrogenase"/>
    <property type="match status" value="1"/>
</dbReference>
<evidence type="ECO:0000256" key="2">
    <source>
        <dbReference type="ARBA" id="ARBA00023002"/>
    </source>
</evidence>
<dbReference type="Gene3D" id="1.10.3660.10">
    <property type="entry name" value="6-phosphogluconate dehydrogenase C-terminal like domain"/>
    <property type="match status" value="1"/>
</dbReference>
<dbReference type="Gene3D" id="3.40.50.720">
    <property type="entry name" value="NAD(P)-binding Rossmann-like Domain"/>
    <property type="match status" value="1"/>
</dbReference>
<evidence type="ECO:0000256" key="4">
    <source>
        <dbReference type="ARBA" id="ARBA00023141"/>
    </source>
</evidence>
<organism evidence="7">
    <name type="scientific">hydrothermal vent metagenome</name>
    <dbReference type="NCBI Taxonomy" id="652676"/>
    <lineage>
        <taxon>unclassified sequences</taxon>
        <taxon>metagenomes</taxon>
        <taxon>ecological metagenomes</taxon>
    </lineage>
</organism>
<sequence length="287" mass="31364">MSLFRQITIVGVGLLGGSLAKVAKCRSLADKVVGFGRSQAKLEKAKSLNIIDEYETDLQAAVADADVVVLCSPVSVMTSLVREMVSFLKPGCLVTDVGSVKKPLVGEIQALMPDGTYFVGSHPIAGGEKTGFEASRPDLFQDEKCIVTPTQKTNLDALKKITELWEQVGMQVITMDVEEHDLIFGAVSHLPHVIAYVLMNTIGGISTKNHDEITAFSGKGLKDITRIASSDPVMWRDICLANKKPVLNLIDKFQGTLQQVRNLIENDDSQLLEQTFETAKKYRLNLS</sequence>
<dbReference type="PROSITE" id="PS51176">
    <property type="entry name" value="PDH_ADH"/>
    <property type="match status" value="1"/>
</dbReference>
<dbReference type="InterPro" id="IPR046825">
    <property type="entry name" value="PDH_C"/>
</dbReference>
<dbReference type="PANTHER" id="PTHR21363:SF0">
    <property type="entry name" value="PREPHENATE DEHYDROGENASE [NADP(+)]"/>
    <property type="match status" value="1"/>
</dbReference>
<dbReference type="EC" id="1.3.1.12" evidence="7"/>
<evidence type="ECO:0000256" key="1">
    <source>
        <dbReference type="ARBA" id="ARBA00022605"/>
    </source>
</evidence>
<keyword evidence="4" id="KW-0057">Aromatic amino acid biosynthesis</keyword>
<dbReference type="InterPro" id="IPR046826">
    <property type="entry name" value="PDH_N"/>
</dbReference>
<keyword evidence="3" id="KW-0520">NAD</keyword>
<dbReference type="GO" id="GO:0070403">
    <property type="term" value="F:NAD+ binding"/>
    <property type="evidence" value="ECO:0007669"/>
    <property type="project" value="InterPro"/>
</dbReference>
<protein>
    <submittedName>
        <fullName evidence="7">Cyclohexadienyl dehydrogenase</fullName>
        <ecNumber evidence="7">1.3.1.12</ecNumber>
    </submittedName>
</protein>
<dbReference type="GO" id="GO:0004665">
    <property type="term" value="F:prephenate dehydrogenase (NADP+) activity"/>
    <property type="evidence" value="ECO:0007669"/>
    <property type="project" value="InterPro"/>
</dbReference>
<dbReference type="EMBL" id="UOGG01000001">
    <property type="protein sequence ID" value="VAX26380.1"/>
    <property type="molecule type" value="Genomic_DNA"/>
</dbReference>
<dbReference type="Pfam" id="PF20463">
    <property type="entry name" value="PDH_C"/>
    <property type="match status" value="1"/>
</dbReference>
<dbReference type="PANTHER" id="PTHR21363">
    <property type="entry name" value="PREPHENATE DEHYDROGENASE"/>
    <property type="match status" value="1"/>
</dbReference>
<dbReference type="GO" id="GO:0006571">
    <property type="term" value="P:tyrosine biosynthetic process"/>
    <property type="evidence" value="ECO:0007669"/>
    <property type="project" value="InterPro"/>
</dbReference>
<dbReference type="SUPFAM" id="SSF48179">
    <property type="entry name" value="6-phosphogluconate dehydrogenase C-terminal domain-like"/>
    <property type="match status" value="1"/>
</dbReference>
<dbReference type="FunFam" id="1.10.3660.10:FF:000003">
    <property type="entry name" value="Prephenate dehydrogenase"/>
    <property type="match status" value="1"/>
</dbReference>
<dbReference type="Pfam" id="PF02153">
    <property type="entry name" value="PDH_N"/>
    <property type="match status" value="1"/>
</dbReference>
<reference evidence="7" key="1">
    <citation type="submission" date="2018-06" db="EMBL/GenBank/DDBJ databases">
        <authorList>
            <person name="Zhirakovskaya E."/>
        </authorList>
    </citation>
    <scope>NUCLEOTIDE SEQUENCE</scope>
</reference>
<evidence type="ECO:0000256" key="3">
    <source>
        <dbReference type="ARBA" id="ARBA00023027"/>
    </source>
</evidence>
<dbReference type="AlphaFoldDB" id="A0A3B1CUQ2"/>
<feature type="domain" description="Prephenate/arogenate dehydrogenase" evidence="6">
    <location>
        <begin position="5"/>
        <end position="287"/>
    </location>
</feature>
<comment type="pathway">
    <text evidence="5">Amino-acid biosynthesis.</text>
</comment>
<proteinExistence type="predicted"/>
<accession>A0A3B1CUQ2</accession>
<evidence type="ECO:0000259" key="6">
    <source>
        <dbReference type="PROSITE" id="PS51176"/>
    </source>
</evidence>
<dbReference type="InterPro" id="IPR008927">
    <property type="entry name" value="6-PGluconate_DH-like_C_sf"/>
</dbReference>
<dbReference type="InterPro" id="IPR003099">
    <property type="entry name" value="Prephen_DH"/>
</dbReference>
<dbReference type="InterPro" id="IPR050812">
    <property type="entry name" value="Preph/Arog_dehydrog"/>
</dbReference>